<dbReference type="SUPFAM" id="SSF56059">
    <property type="entry name" value="Glutathione synthetase ATP-binding domain-like"/>
    <property type="match status" value="1"/>
</dbReference>
<dbReference type="Pfam" id="PF14398">
    <property type="entry name" value="ATPgrasp_YheCD"/>
    <property type="match status" value="1"/>
</dbReference>
<proteinExistence type="predicted"/>
<dbReference type="EMBL" id="FOIF01000072">
    <property type="protein sequence ID" value="SET18314.1"/>
    <property type="molecule type" value="Genomic_DNA"/>
</dbReference>
<dbReference type="AlphaFoldDB" id="A0A1I0CFE7"/>
<accession>A0A1I0CFE7</accession>
<protein>
    <submittedName>
        <fullName evidence="1">YheC/D like ATP-grasp</fullName>
    </submittedName>
</protein>
<dbReference type="RefSeq" id="WP_091351482.1">
    <property type="nucleotide sequence ID" value="NZ_FOIF01000072.1"/>
</dbReference>
<evidence type="ECO:0000313" key="2">
    <source>
        <dbReference type="Proteomes" id="UP000243819"/>
    </source>
</evidence>
<organism evidence="1 2">
    <name type="scientific">Anaerobranca gottschalkii DSM 13577</name>
    <dbReference type="NCBI Taxonomy" id="1120990"/>
    <lineage>
        <taxon>Bacteria</taxon>
        <taxon>Bacillati</taxon>
        <taxon>Bacillota</taxon>
        <taxon>Clostridia</taxon>
        <taxon>Eubacteriales</taxon>
        <taxon>Proteinivoracaceae</taxon>
        <taxon>Anaerobranca</taxon>
    </lineage>
</organism>
<dbReference type="Proteomes" id="UP000243819">
    <property type="component" value="Unassembled WGS sequence"/>
</dbReference>
<dbReference type="STRING" id="1120990.SAMN03080614_10723"/>
<dbReference type="Gene3D" id="3.30.470.20">
    <property type="entry name" value="ATP-grasp fold, B domain"/>
    <property type="match status" value="1"/>
</dbReference>
<reference evidence="2" key="1">
    <citation type="submission" date="2016-10" db="EMBL/GenBank/DDBJ databases">
        <authorList>
            <person name="Varghese N."/>
            <person name="Submissions S."/>
        </authorList>
    </citation>
    <scope>NUCLEOTIDE SEQUENCE [LARGE SCALE GENOMIC DNA]</scope>
    <source>
        <strain evidence="2">DSM 13577</strain>
    </source>
</reference>
<sequence length="251" mass="29253">MISQNIHETNKLLKQQILSHNPKIREHLLETIPYSKNGLIELLDKYHYLYIKPVNGSLGKGVMSIIYINKMYVLKEKDKTYTFPSLNGLEKYLNQFLVKDSYLIQQGLHMLKYNNRIADIRVLFQKPYNNWLLEGIGVRIGKRGYIVSNYTIGGNATTLEDYLSTNGFNKESIEQKKEEIIILCQEGIHSLTKYFPNFKRLGFDIGLDYEAKPWIIEVNTSPNFNLFKAIDMKIYEKIKENKKIISTNKSS</sequence>
<dbReference type="InterPro" id="IPR026838">
    <property type="entry name" value="YheC/D"/>
</dbReference>
<gene>
    <name evidence="1" type="ORF">SAMN03080614_10723</name>
</gene>
<name>A0A1I0CFE7_9FIRM</name>
<dbReference type="OrthoDB" id="1809801at2"/>
<keyword evidence="2" id="KW-1185">Reference proteome</keyword>
<evidence type="ECO:0000313" key="1">
    <source>
        <dbReference type="EMBL" id="SET18314.1"/>
    </source>
</evidence>